<dbReference type="Pfam" id="PF01048">
    <property type="entry name" value="PNP_UDP_1"/>
    <property type="match status" value="1"/>
</dbReference>
<dbReference type="KEGG" id="rpx:Rpdx1_2091"/>
<dbReference type="GO" id="GO:0005829">
    <property type="term" value="C:cytosol"/>
    <property type="evidence" value="ECO:0007669"/>
    <property type="project" value="TreeGrafter"/>
</dbReference>
<accession>E6VQ19</accession>
<evidence type="ECO:0000259" key="1">
    <source>
        <dbReference type="Pfam" id="PF01048"/>
    </source>
</evidence>
<protein>
    <submittedName>
        <fullName evidence="2">Response regulator receiver domain-containing protein</fullName>
    </submittedName>
</protein>
<proteinExistence type="predicted"/>
<dbReference type="eggNOG" id="COG0775">
    <property type="taxonomic scope" value="Bacteria"/>
</dbReference>
<dbReference type="Proteomes" id="UP000001402">
    <property type="component" value="Chromosome"/>
</dbReference>
<dbReference type="OrthoDB" id="2988699at2"/>
<dbReference type="BioCyc" id="RPAL652103:RPDX1_RS10255-MONOMER"/>
<feature type="domain" description="Nucleoside phosphorylase" evidence="1">
    <location>
        <begin position="139"/>
        <end position="237"/>
    </location>
</feature>
<name>E6VQ19_RHOPX</name>
<dbReference type="PANTHER" id="PTHR46832">
    <property type="entry name" value="5'-METHYLTHIOADENOSINE/S-ADENOSYLHOMOCYSTEINE NUCLEOSIDASE"/>
    <property type="match status" value="1"/>
</dbReference>
<dbReference type="InterPro" id="IPR011006">
    <property type="entry name" value="CheY-like_superfamily"/>
</dbReference>
<evidence type="ECO:0000313" key="2">
    <source>
        <dbReference type="EMBL" id="ADU43696.1"/>
    </source>
</evidence>
<dbReference type="InterPro" id="IPR035994">
    <property type="entry name" value="Nucleoside_phosphorylase_sf"/>
</dbReference>
<dbReference type="STRING" id="652103.Rpdx1_2091"/>
<dbReference type="Gene3D" id="3.40.50.2300">
    <property type="match status" value="1"/>
</dbReference>
<dbReference type="GO" id="GO:0008930">
    <property type="term" value="F:methylthioadenosine nucleosidase activity"/>
    <property type="evidence" value="ECO:0007669"/>
    <property type="project" value="TreeGrafter"/>
</dbReference>
<gene>
    <name evidence="2" type="ordered locus">Rpdx1_2091</name>
</gene>
<dbReference type="SUPFAM" id="SSF53167">
    <property type="entry name" value="Purine and uridine phosphorylases"/>
    <property type="match status" value="1"/>
</dbReference>
<organism evidence="2 3">
    <name type="scientific">Rhodopseudomonas palustris (strain DX-1)</name>
    <dbReference type="NCBI Taxonomy" id="652103"/>
    <lineage>
        <taxon>Bacteria</taxon>
        <taxon>Pseudomonadati</taxon>
        <taxon>Pseudomonadota</taxon>
        <taxon>Alphaproteobacteria</taxon>
        <taxon>Hyphomicrobiales</taxon>
        <taxon>Nitrobacteraceae</taxon>
        <taxon>Rhodopseudomonas</taxon>
    </lineage>
</organism>
<dbReference type="GO" id="GO:0009116">
    <property type="term" value="P:nucleoside metabolic process"/>
    <property type="evidence" value="ECO:0007669"/>
    <property type="project" value="InterPro"/>
</dbReference>
<dbReference type="GO" id="GO:0008782">
    <property type="term" value="F:adenosylhomocysteine nucleosidase activity"/>
    <property type="evidence" value="ECO:0007669"/>
    <property type="project" value="TreeGrafter"/>
</dbReference>
<sequence>MRVVVFEDDDTKWNNVQGVLVQKGIKPASIKRLTHIAQFLEVSDRPFDLCIIDLMMPGISGTDPRNAGVELLKMLDYSGKRRVPTLAITAYREEAAHQQKVFSSYGCIIYNYDERQIWSDALDIFISQAKEKGRYDFLVFAALKEERDAYLPLLESLESTQRGGLDLLECEVGGASGAIILLPRMGIINAAVVTARALEFYSPSVVAMSGICGGVGSNAEMGQLLIADIVWEYQSGKWIDEAFEAEPYQVSISQSTRLTISKLIDQVDLLADLEASFRGSTRPSQRVAPKLAPFATGSAVIASEARLSSVKDQHRKVAGLDMEVFGFHRAVELSGQTPKAFCAKVVVDKARLGKGDALHEYGCSISAKFVVSALPLLLAQHSQ</sequence>
<dbReference type="InterPro" id="IPR000845">
    <property type="entry name" value="Nucleoside_phosphorylase_d"/>
</dbReference>
<dbReference type="SUPFAM" id="SSF52172">
    <property type="entry name" value="CheY-like"/>
    <property type="match status" value="1"/>
</dbReference>
<dbReference type="EMBL" id="CP002418">
    <property type="protein sequence ID" value="ADU43696.1"/>
    <property type="molecule type" value="Genomic_DNA"/>
</dbReference>
<dbReference type="PANTHER" id="PTHR46832:SF1">
    <property type="entry name" value="5'-METHYLTHIOADENOSINE_S-ADENOSYLHOMOCYSTEINE NUCLEOSIDASE"/>
    <property type="match status" value="1"/>
</dbReference>
<dbReference type="HOGENOM" id="CLU_055125_0_0_5"/>
<dbReference type="GO" id="GO:0019284">
    <property type="term" value="P:L-methionine salvage from S-adenosylmethionine"/>
    <property type="evidence" value="ECO:0007669"/>
    <property type="project" value="TreeGrafter"/>
</dbReference>
<reference evidence="2" key="1">
    <citation type="submission" date="2010-12" db="EMBL/GenBank/DDBJ databases">
        <title>Complete sequence of Rhodopseudomonas palustris DX-1.</title>
        <authorList>
            <consortium name="US DOE Joint Genome Institute"/>
            <person name="Lucas S."/>
            <person name="Copeland A."/>
            <person name="Lapidus A."/>
            <person name="Cheng J.-F."/>
            <person name="Goodwin L."/>
            <person name="Pitluck S."/>
            <person name="Misra M."/>
            <person name="Chertkov O."/>
            <person name="Detter J.C."/>
            <person name="Han C."/>
            <person name="Tapia R."/>
            <person name="Land M."/>
            <person name="Hauser L."/>
            <person name="Kyrpides N."/>
            <person name="Ivanova N."/>
            <person name="Ovchinnikova G."/>
            <person name="Logan B."/>
            <person name="Oda Y."/>
            <person name="Harwood C."/>
            <person name="Woyke T."/>
        </authorList>
    </citation>
    <scope>NUCLEOTIDE SEQUENCE [LARGE SCALE GENOMIC DNA]</scope>
    <source>
        <strain evidence="2">DX-1</strain>
    </source>
</reference>
<dbReference type="Gene3D" id="3.40.50.1580">
    <property type="entry name" value="Nucleoside phosphorylase domain"/>
    <property type="match status" value="1"/>
</dbReference>
<evidence type="ECO:0000313" key="3">
    <source>
        <dbReference type="Proteomes" id="UP000001402"/>
    </source>
</evidence>
<dbReference type="AlphaFoldDB" id="E6VQ19"/>